<evidence type="ECO:0000313" key="2">
    <source>
        <dbReference type="Proteomes" id="UP000215914"/>
    </source>
</evidence>
<dbReference type="AlphaFoldDB" id="A0A9K3N4U6"/>
<dbReference type="Proteomes" id="UP000215914">
    <property type="component" value="Unassembled WGS sequence"/>
</dbReference>
<keyword evidence="2" id="KW-1185">Reference proteome</keyword>
<dbReference type="Gramene" id="mRNA:HanXRQr2_Chr10g0442271">
    <property type="protein sequence ID" value="mRNA:HanXRQr2_Chr10g0442271"/>
    <property type="gene ID" value="HanXRQr2_Chr10g0442271"/>
</dbReference>
<name>A0A9K3N4U6_HELAN</name>
<evidence type="ECO:0000313" key="1">
    <source>
        <dbReference type="EMBL" id="KAF5786548.1"/>
    </source>
</evidence>
<protein>
    <submittedName>
        <fullName evidence="1">Uncharacterized protein</fullName>
    </submittedName>
</protein>
<accession>A0A9K3N4U6</accession>
<organism evidence="1 2">
    <name type="scientific">Helianthus annuus</name>
    <name type="common">Common sunflower</name>
    <dbReference type="NCBI Taxonomy" id="4232"/>
    <lineage>
        <taxon>Eukaryota</taxon>
        <taxon>Viridiplantae</taxon>
        <taxon>Streptophyta</taxon>
        <taxon>Embryophyta</taxon>
        <taxon>Tracheophyta</taxon>
        <taxon>Spermatophyta</taxon>
        <taxon>Magnoliopsida</taxon>
        <taxon>eudicotyledons</taxon>
        <taxon>Gunneridae</taxon>
        <taxon>Pentapetalae</taxon>
        <taxon>asterids</taxon>
        <taxon>campanulids</taxon>
        <taxon>Asterales</taxon>
        <taxon>Asteraceae</taxon>
        <taxon>Asteroideae</taxon>
        <taxon>Heliantheae alliance</taxon>
        <taxon>Heliantheae</taxon>
        <taxon>Helianthus</taxon>
    </lineage>
</organism>
<dbReference type="EMBL" id="MNCJ02000325">
    <property type="protein sequence ID" value="KAF5786548.1"/>
    <property type="molecule type" value="Genomic_DNA"/>
</dbReference>
<gene>
    <name evidence="1" type="ORF">HanXRQr2_Chr10g0442271</name>
</gene>
<reference evidence="1" key="1">
    <citation type="journal article" date="2017" name="Nature">
        <title>The sunflower genome provides insights into oil metabolism, flowering and Asterid evolution.</title>
        <authorList>
            <person name="Badouin H."/>
            <person name="Gouzy J."/>
            <person name="Grassa C.J."/>
            <person name="Murat F."/>
            <person name="Staton S.E."/>
            <person name="Cottret L."/>
            <person name="Lelandais-Briere C."/>
            <person name="Owens G.L."/>
            <person name="Carrere S."/>
            <person name="Mayjonade B."/>
            <person name="Legrand L."/>
            <person name="Gill N."/>
            <person name="Kane N.C."/>
            <person name="Bowers J.E."/>
            <person name="Hubner S."/>
            <person name="Bellec A."/>
            <person name="Berard A."/>
            <person name="Berges H."/>
            <person name="Blanchet N."/>
            <person name="Boniface M.C."/>
            <person name="Brunel D."/>
            <person name="Catrice O."/>
            <person name="Chaidir N."/>
            <person name="Claudel C."/>
            <person name="Donnadieu C."/>
            <person name="Faraut T."/>
            <person name="Fievet G."/>
            <person name="Helmstetter N."/>
            <person name="King M."/>
            <person name="Knapp S.J."/>
            <person name="Lai Z."/>
            <person name="Le Paslier M.C."/>
            <person name="Lippi Y."/>
            <person name="Lorenzon L."/>
            <person name="Mandel J.R."/>
            <person name="Marage G."/>
            <person name="Marchand G."/>
            <person name="Marquand E."/>
            <person name="Bret-Mestries E."/>
            <person name="Morien E."/>
            <person name="Nambeesan S."/>
            <person name="Nguyen T."/>
            <person name="Pegot-Espagnet P."/>
            <person name="Pouilly N."/>
            <person name="Raftis F."/>
            <person name="Sallet E."/>
            <person name="Schiex T."/>
            <person name="Thomas J."/>
            <person name="Vandecasteele C."/>
            <person name="Vares D."/>
            <person name="Vear F."/>
            <person name="Vautrin S."/>
            <person name="Crespi M."/>
            <person name="Mangin B."/>
            <person name="Burke J.M."/>
            <person name="Salse J."/>
            <person name="Munos S."/>
            <person name="Vincourt P."/>
            <person name="Rieseberg L.H."/>
            <person name="Langlade N.B."/>
        </authorList>
    </citation>
    <scope>NUCLEOTIDE SEQUENCE</scope>
    <source>
        <tissue evidence="1">Leaves</tissue>
    </source>
</reference>
<reference evidence="1" key="2">
    <citation type="submission" date="2020-06" db="EMBL/GenBank/DDBJ databases">
        <title>Helianthus annuus Genome sequencing and assembly Release 2.</title>
        <authorList>
            <person name="Gouzy J."/>
            <person name="Langlade N."/>
            <person name="Munos S."/>
        </authorList>
    </citation>
    <scope>NUCLEOTIDE SEQUENCE</scope>
    <source>
        <tissue evidence="1">Leaves</tissue>
    </source>
</reference>
<sequence length="44" mass="5327">MTRRSEDVPMVTRWTTEWKAVVVVCFLWIIVRPDFIHPQGNWLI</sequence>
<comment type="caution">
    <text evidence="1">The sequence shown here is derived from an EMBL/GenBank/DDBJ whole genome shotgun (WGS) entry which is preliminary data.</text>
</comment>
<proteinExistence type="predicted"/>